<dbReference type="SUPFAM" id="SSF51069">
    <property type="entry name" value="Carbonic anhydrase"/>
    <property type="match status" value="1"/>
</dbReference>
<dbReference type="EMBL" id="QWEI01000002">
    <property type="protein sequence ID" value="RHW38365.1"/>
    <property type="molecule type" value="Genomic_DNA"/>
</dbReference>
<dbReference type="OrthoDB" id="5327615at2"/>
<proteinExistence type="inferred from homology"/>
<dbReference type="GO" id="GO:0004089">
    <property type="term" value="F:carbonate dehydratase activity"/>
    <property type="evidence" value="ECO:0007669"/>
    <property type="project" value="UniProtKB-EC"/>
</dbReference>
<dbReference type="Gene3D" id="3.10.200.10">
    <property type="entry name" value="Alpha carbonic anhydrase"/>
    <property type="match status" value="1"/>
</dbReference>
<feature type="domain" description="Alpha-carbonic anhydrase" evidence="8">
    <location>
        <begin position="42"/>
        <end position="275"/>
    </location>
</feature>
<dbReference type="Pfam" id="PF00194">
    <property type="entry name" value="Carb_anhydrase"/>
    <property type="match status" value="1"/>
</dbReference>
<gene>
    <name evidence="9" type="ORF">D1B33_05635</name>
</gene>
<evidence type="ECO:0000256" key="7">
    <source>
        <dbReference type="SAM" id="Phobius"/>
    </source>
</evidence>
<name>A0A396SI18_9BACL</name>
<comment type="similarity">
    <text evidence="1">Belongs to the alpha-carbonic anhydrase family.</text>
</comment>
<dbReference type="GO" id="GO:0008270">
    <property type="term" value="F:zinc ion binding"/>
    <property type="evidence" value="ECO:0007669"/>
    <property type="project" value="InterPro"/>
</dbReference>
<dbReference type="Proteomes" id="UP000265692">
    <property type="component" value="Unassembled WGS sequence"/>
</dbReference>
<organism evidence="9 10">
    <name type="scientific">Ureibacillus yapensis</name>
    <dbReference type="NCBI Taxonomy" id="2304605"/>
    <lineage>
        <taxon>Bacteria</taxon>
        <taxon>Bacillati</taxon>
        <taxon>Bacillota</taxon>
        <taxon>Bacilli</taxon>
        <taxon>Bacillales</taxon>
        <taxon>Caryophanaceae</taxon>
        <taxon>Ureibacillus</taxon>
    </lineage>
</organism>
<keyword evidence="10" id="KW-1185">Reference proteome</keyword>
<sequence length="275" mass="31292">MRKIYLYAFFSFLIVVLAIGYFLVDSSQQAPAENDQSGKNIVYRSYDGGVGKAQWLKVISSYEACGRGELQSPINIEVKETIDQAEAAKLADQISLNYDQAIFAVENDGHTIEANATTAHNSIVIDNKEYKFTGMHFYSPSEHQLNGQYFDMEAHLYHESEEGDLVTIGLFIERGEENEVLAELWDEMPSSGSEAVRLLKNPINLQFLLPEQKSVYQYMGSLTAPPCTEGVNWFIMEHPIEMSDEQIKRFNSIFVQNNRSIQQLNGRDVYKFELN</sequence>
<evidence type="ECO:0000256" key="2">
    <source>
        <dbReference type="ARBA" id="ARBA00012925"/>
    </source>
</evidence>
<dbReference type="InterPro" id="IPR001148">
    <property type="entry name" value="CA_dom"/>
</dbReference>
<keyword evidence="7" id="KW-1133">Transmembrane helix</keyword>
<evidence type="ECO:0000256" key="4">
    <source>
        <dbReference type="ARBA" id="ARBA00022833"/>
    </source>
</evidence>
<reference evidence="9 10" key="1">
    <citation type="submission" date="2018-08" db="EMBL/GenBank/DDBJ databases">
        <title>Lysinibacillus sp. YLB-03 draft genome sequence.</title>
        <authorList>
            <person name="Yu L."/>
        </authorList>
    </citation>
    <scope>NUCLEOTIDE SEQUENCE [LARGE SCALE GENOMIC DNA]</scope>
    <source>
        <strain evidence="9 10">YLB-03</strain>
    </source>
</reference>
<keyword evidence="5" id="KW-0456">Lyase</keyword>
<keyword evidence="3" id="KW-0479">Metal-binding</keyword>
<comment type="caution">
    <text evidence="9">The sequence shown here is derived from an EMBL/GenBank/DDBJ whole genome shotgun (WGS) entry which is preliminary data.</text>
</comment>
<comment type="catalytic activity">
    <reaction evidence="6">
        <text>hydrogencarbonate + H(+) = CO2 + H2O</text>
        <dbReference type="Rhea" id="RHEA:10748"/>
        <dbReference type="ChEBI" id="CHEBI:15377"/>
        <dbReference type="ChEBI" id="CHEBI:15378"/>
        <dbReference type="ChEBI" id="CHEBI:16526"/>
        <dbReference type="ChEBI" id="CHEBI:17544"/>
        <dbReference type="EC" id="4.2.1.1"/>
    </reaction>
</comment>
<protein>
    <recommendedName>
        <fullName evidence="2">carbonic anhydrase</fullName>
        <ecNumber evidence="2">4.2.1.1</ecNumber>
    </recommendedName>
</protein>
<accession>A0A396SI18</accession>
<evidence type="ECO:0000313" key="10">
    <source>
        <dbReference type="Proteomes" id="UP000265692"/>
    </source>
</evidence>
<dbReference type="PROSITE" id="PS51144">
    <property type="entry name" value="ALPHA_CA_2"/>
    <property type="match status" value="1"/>
</dbReference>
<feature type="transmembrane region" description="Helical" evidence="7">
    <location>
        <begin position="5"/>
        <end position="24"/>
    </location>
</feature>
<dbReference type="InterPro" id="IPR036398">
    <property type="entry name" value="CA_dom_sf"/>
</dbReference>
<dbReference type="RefSeq" id="WP_118875399.1">
    <property type="nucleotide sequence ID" value="NZ_QWEI01000002.1"/>
</dbReference>
<dbReference type="PANTHER" id="PTHR18952">
    <property type="entry name" value="CARBONIC ANHYDRASE"/>
    <property type="match status" value="1"/>
</dbReference>
<evidence type="ECO:0000256" key="3">
    <source>
        <dbReference type="ARBA" id="ARBA00022723"/>
    </source>
</evidence>
<dbReference type="EC" id="4.2.1.1" evidence="2"/>
<keyword evidence="4" id="KW-0862">Zinc</keyword>
<dbReference type="PANTHER" id="PTHR18952:SF265">
    <property type="entry name" value="CARBONIC ANHYDRASE"/>
    <property type="match status" value="1"/>
</dbReference>
<evidence type="ECO:0000313" key="9">
    <source>
        <dbReference type="EMBL" id="RHW38365.1"/>
    </source>
</evidence>
<evidence type="ECO:0000256" key="1">
    <source>
        <dbReference type="ARBA" id="ARBA00010718"/>
    </source>
</evidence>
<dbReference type="SMART" id="SM01057">
    <property type="entry name" value="Carb_anhydrase"/>
    <property type="match status" value="1"/>
</dbReference>
<dbReference type="CDD" id="cd03124">
    <property type="entry name" value="alpha_CA_prokaryotic_like"/>
    <property type="match status" value="1"/>
</dbReference>
<evidence type="ECO:0000256" key="6">
    <source>
        <dbReference type="ARBA" id="ARBA00048348"/>
    </source>
</evidence>
<keyword evidence="7" id="KW-0472">Membrane</keyword>
<dbReference type="InterPro" id="IPR023561">
    <property type="entry name" value="Carbonic_anhydrase_a-class"/>
</dbReference>
<dbReference type="AlphaFoldDB" id="A0A396SI18"/>
<evidence type="ECO:0000259" key="8">
    <source>
        <dbReference type="PROSITE" id="PS51144"/>
    </source>
</evidence>
<dbReference type="InterPro" id="IPR041891">
    <property type="entry name" value="Alpha_CA_prokaryot-like"/>
</dbReference>
<evidence type="ECO:0000256" key="5">
    <source>
        <dbReference type="ARBA" id="ARBA00023239"/>
    </source>
</evidence>
<keyword evidence="7" id="KW-0812">Transmembrane</keyword>